<comment type="caution">
    <text evidence="4">The sequence shown here is derived from an EMBL/GenBank/DDBJ whole genome shotgun (WGS) entry which is preliminary data.</text>
</comment>
<dbReference type="Pfam" id="PF00486">
    <property type="entry name" value="Trans_reg_C"/>
    <property type="match status" value="1"/>
</dbReference>
<dbReference type="InterPro" id="IPR001867">
    <property type="entry name" value="OmpR/PhoB-type_DNA-bd"/>
</dbReference>
<dbReference type="Pfam" id="PF13401">
    <property type="entry name" value="AAA_22"/>
    <property type="match status" value="1"/>
</dbReference>
<dbReference type="Gene3D" id="1.25.40.10">
    <property type="entry name" value="Tetratricopeptide repeat domain"/>
    <property type="match status" value="1"/>
</dbReference>
<evidence type="ECO:0000256" key="2">
    <source>
        <dbReference type="PROSITE-ProRule" id="PRU01091"/>
    </source>
</evidence>
<evidence type="ECO:0000313" key="5">
    <source>
        <dbReference type="Proteomes" id="UP001595420"/>
    </source>
</evidence>
<reference evidence="5" key="1">
    <citation type="journal article" date="2019" name="Int. J. Syst. Evol. Microbiol.">
        <title>The Global Catalogue of Microorganisms (GCM) 10K type strain sequencing project: providing services to taxonomists for standard genome sequencing and annotation.</title>
        <authorList>
            <consortium name="The Broad Institute Genomics Platform"/>
            <consortium name="The Broad Institute Genome Sequencing Center for Infectious Disease"/>
            <person name="Wu L."/>
            <person name="Ma J."/>
        </authorList>
    </citation>
    <scope>NUCLEOTIDE SEQUENCE [LARGE SCALE GENOMIC DNA]</scope>
    <source>
        <strain evidence="5">CGMCC 1.16855</strain>
    </source>
</reference>
<dbReference type="Proteomes" id="UP001595420">
    <property type="component" value="Unassembled WGS sequence"/>
</dbReference>
<keyword evidence="4" id="KW-0067">ATP-binding</keyword>
<proteinExistence type="predicted"/>
<evidence type="ECO:0000259" key="3">
    <source>
        <dbReference type="PROSITE" id="PS51755"/>
    </source>
</evidence>
<feature type="domain" description="OmpR/PhoB-type" evidence="3">
    <location>
        <begin position="12"/>
        <end position="110"/>
    </location>
</feature>
<dbReference type="InterPro" id="IPR049945">
    <property type="entry name" value="AAA_22"/>
</dbReference>
<dbReference type="RefSeq" id="WP_246602451.1">
    <property type="nucleotide sequence ID" value="NZ_JAFNJS010000001.1"/>
</dbReference>
<dbReference type="SUPFAM" id="SSF52540">
    <property type="entry name" value="P-loop containing nucleoside triphosphate hydrolases"/>
    <property type="match status" value="1"/>
</dbReference>
<dbReference type="InterPro" id="IPR036388">
    <property type="entry name" value="WH-like_DNA-bd_sf"/>
</dbReference>
<gene>
    <name evidence="4" type="ORF">ACFOD3_05735</name>
</gene>
<feature type="DNA-binding region" description="OmpR/PhoB-type" evidence="2">
    <location>
        <begin position="12"/>
        <end position="110"/>
    </location>
</feature>
<accession>A0ABV7BRN9</accession>
<dbReference type="Gene3D" id="1.10.10.10">
    <property type="entry name" value="Winged helix-like DNA-binding domain superfamily/Winged helix DNA-binding domain"/>
    <property type="match status" value="1"/>
</dbReference>
<dbReference type="PANTHER" id="PTHR47691:SF3">
    <property type="entry name" value="HTH-TYPE TRANSCRIPTIONAL REGULATOR RV0890C-RELATED"/>
    <property type="match status" value="1"/>
</dbReference>
<dbReference type="PRINTS" id="PR00364">
    <property type="entry name" value="DISEASERSIST"/>
</dbReference>
<dbReference type="CDD" id="cd00383">
    <property type="entry name" value="trans_reg_C"/>
    <property type="match status" value="1"/>
</dbReference>
<dbReference type="SUPFAM" id="SSF46894">
    <property type="entry name" value="C-terminal effector domain of the bipartite response regulators"/>
    <property type="match status" value="1"/>
</dbReference>
<dbReference type="EMBL" id="JBHRSB010000001">
    <property type="protein sequence ID" value="MFC2999386.1"/>
    <property type="molecule type" value="Genomic_DNA"/>
</dbReference>
<protein>
    <submittedName>
        <fullName evidence="4">ATP-binding protein</fullName>
    </submittedName>
</protein>
<dbReference type="PANTHER" id="PTHR47691">
    <property type="entry name" value="REGULATOR-RELATED"/>
    <property type="match status" value="1"/>
</dbReference>
<dbReference type="Pfam" id="PF25872">
    <property type="entry name" value="HTH_77"/>
    <property type="match status" value="1"/>
</dbReference>
<keyword evidence="1 2" id="KW-0238">DNA-binding</keyword>
<dbReference type="PROSITE" id="PS51755">
    <property type="entry name" value="OMPR_PHOB"/>
    <property type="match status" value="1"/>
</dbReference>
<keyword evidence="4" id="KW-0547">Nucleotide-binding</keyword>
<keyword evidence="5" id="KW-1185">Reference proteome</keyword>
<dbReference type="InterPro" id="IPR011990">
    <property type="entry name" value="TPR-like_helical_dom_sf"/>
</dbReference>
<dbReference type="GO" id="GO:0005524">
    <property type="term" value="F:ATP binding"/>
    <property type="evidence" value="ECO:0007669"/>
    <property type="project" value="UniProtKB-KW"/>
</dbReference>
<name>A0ABV7BRN9_9PROT</name>
<dbReference type="SMART" id="SM00862">
    <property type="entry name" value="Trans_reg_C"/>
    <property type="match status" value="1"/>
</dbReference>
<evidence type="ECO:0000256" key="1">
    <source>
        <dbReference type="ARBA" id="ARBA00023125"/>
    </source>
</evidence>
<organism evidence="4 5">
    <name type="scientific">Falsiroseomonas tokyonensis</name>
    <dbReference type="NCBI Taxonomy" id="430521"/>
    <lineage>
        <taxon>Bacteria</taxon>
        <taxon>Pseudomonadati</taxon>
        <taxon>Pseudomonadota</taxon>
        <taxon>Alphaproteobacteria</taxon>
        <taxon>Acetobacterales</taxon>
        <taxon>Roseomonadaceae</taxon>
        <taxon>Falsiroseomonas</taxon>
    </lineage>
</organism>
<dbReference type="InterPro" id="IPR016032">
    <property type="entry name" value="Sig_transdc_resp-reg_C-effctor"/>
</dbReference>
<dbReference type="InterPro" id="IPR058852">
    <property type="entry name" value="HTH_77"/>
</dbReference>
<dbReference type="InterPro" id="IPR027417">
    <property type="entry name" value="P-loop_NTPase"/>
</dbReference>
<dbReference type="Gene3D" id="3.40.50.300">
    <property type="entry name" value="P-loop containing nucleotide triphosphate hydrolases"/>
    <property type="match status" value="1"/>
</dbReference>
<sequence>MTVPDVSTLAPPCVWTFGPYRLDASRQALFENDRRMRLGGRAFDILLALVERAGELVSRDDLMARAWPKVFVDESTVRVHVAALRKVLGDGQAGQRYIVNVPGRGYMFASPAIRAEVAAMPAPSRRDTPTHLPALLSRIIGRDALVQQLAAQMAQRRLLTIIGPGGMGKTTLAVTLAESIQHRFADGAHFVDFAALSDPHHLAPAIAAVLDISVVSGEVTTELVTALRGRSLLLILDNCEHLIDASAVTAEKLLSGLPGLHIVATSREPLRAAGEWVHRLSPLAGPEPLAALRATDALAYPAVQLFVERARASLESFVLGDAEAPAVAGICQRLDGIPLAIELAAARVDFFGVIGLAERLDDRLITLDKGLRSGLTRHRTLRGTLDWSHQLLPPFEQMLLRRLAAFRAAFPLSAAQAVVGEAEAGATDVIEGLASLAAKSLLVVDISGDAVRYRLLAMTRAYALEKLAESGEAASIAARHARHCLALLAAAERDWEAMEKAPWLARYAGWIDDVRAALEHGFAPGGERETAIALAAASAPLWFALSLVEEFRGRALLALDAIEGTSWPGTETELQLCLAAGAAIFNTQGPTPAMSALSSRAHDLATRRGATTYQLRALWAMARERYVQGDYHGALAHCEDFNALTATVNDLGSGLVRDRMMALALHLVGRQDEAGFYAERALNHPAEAIRSAHKSFHEYDNRVASRSHLARILWVKGEPDRAADVAEEGVQHALTLGYPPPLCYILAFAACPVAFWNGDLVAAERYVGMLMAHSATLSFGYWENWRRLYAQVLALPASGGVAQPAGAVGPIHADLLGTFHPALLLPAALRRATANSPSWCTAEILRAQGTVLLDAGDAPAARAMFTRAQDIARQQGALAWELRAAKSLAALDGPGAALAAVVARFGVTTRSLDHRQAAALLSGG</sequence>
<evidence type="ECO:0000313" key="4">
    <source>
        <dbReference type="EMBL" id="MFC2999386.1"/>
    </source>
</evidence>